<organism evidence="2">
    <name type="scientific">bioreactor metagenome</name>
    <dbReference type="NCBI Taxonomy" id="1076179"/>
    <lineage>
        <taxon>unclassified sequences</taxon>
        <taxon>metagenomes</taxon>
        <taxon>ecological metagenomes</taxon>
    </lineage>
</organism>
<evidence type="ECO:0000256" key="1">
    <source>
        <dbReference type="SAM" id="MobiDB-lite"/>
    </source>
</evidence>
<dbReference type="AlphaFoldDB" id="A0A644TCM5"/>
<dbReference type="EMBL" id="VSSQ01000025">
    <property type="protein sequence ID" value="MPL64665.1"/>
    <property type="molecule type" value="Genomic_DNA"/>
</dbReference>
<accession>A0A644TCM5</accession>
<gene>
    <name evidence="2" type="ORF">SDC9_10322</name>
</gene>
<sequence length="273" mass="29236">MVGAGGGASGGFGKAGGHQFLFSQHRQGCEEHGGPGAQEEGLYADFIRQGSEEQHAQGHQGRGDHCHYAENPAHIGFFDMALDHDHGRGVVIGHGNAENAHYEKIEPESARQAQGDRAEGHEDVRGHHGSHPVPEPSPGRDQQAAGHHPHRKDHLNGGEPPDFLAETPGRLKGREQGGGGDEYEEGADVDEKPDEKTVLLDVAETVDHVLEIGNSPAFGRFGPEGFFVGSDTQEAAEKRDGQGGGCRVDEEDGFDFHEGEKKTRKEGRCEAEG</sequence>
<feature type="region of interest" description="Disordered" evidence="1">
    <location>
        <begin position="234"/>
        <end position="273"/>
    </location>
</feature>
<feature type="compositionally biased region" description="Basic and acidic residues" evidence="1">
    <location>
        <begin position="254"/>
        <end position="273"/>
    </location>
</feature>
<evidence type="ECO:0000313" key="2">
    <source>
        <dbReference type="EMBL" id="MPL64665.1"/>
    </source>
</evidence>
<feature type="compositionally biased region" description="Basic and acidic residues" evidence="1">
    <location>
        <begin position="107"/>
        <end position="126"/>
    </location>
</feature>
<proteinExistence type="predicted"/>
<name>A0A644TCM5_9ZZZZ</name>
<comment type="caution">
    <text evidence="2">The sequence shown here is derived from an EMBL/GenBank/DDBJ whole genome shotgun (WGS) entry which is preliminary data.</text>
</comment>
<reference evidence="2" key="1">
    <citation type="submission" date="2019-08" db="EMBL/GenBank/DDBJ databases">
        <authorList>
            <person name="Kucharzyk K."/>
            <person name="Murdoch R.W."/>
            <person name="Higgins S."/>
            <person name="Loffler F."/>
        </authorList>
    </citation>
    <scope>NUCLEOTIDE SEQUENCE</scope>
</reference>
<feature type="region of interest" description="Disordered" evidence="1">
    <location>
        <begin position="107"/>
        <end position="194"/>
    </location>
</feature>
<protein>
    <submittedName>
        <fullName evidence="2">Uncharacterized protein</fullName>
    </submittedName>
</protein>